<dbReference type="EMBL" id="JAAXYH010000023">
    <property type="protein sequence ID" value="NMH67160.1"/>
    <property type="molecule type" value="Genomic_DNA"/>
</dbReference>
<keyword evidence="2" id="KW-1185">Reference proteome</keyword>
<dbReference type="SUPFAM" id="SSF102220">
    <property type="entry name" value="DNA polymerase III psi subunit"/>
    <property type="match status" value="1"/>
</dbReference>
<dbReference type="GO" id="GO:0008408">
    <property type="term" value="F:3'-5' exonuclease activity"/>
    <property type="evidence" value="ECO:0007669"/>
    <property type="project" value="InterPro"/>
</dbReference>
<dbReference type="RefSeq" id="WP_169565932.1">
    <property type="nucleotide sequence ID" value="NZ_JAAXYH010000023.1"/>
</dbReference>
<evidence type="ECO:0000313" key="1">
    <source>
        <dbReference type="EMBL" id="NMH67160.1"/>
    </source>
</evidence>
<accession>A0A972JLE8</accession>
<dbReference type="InterPro" id="IPR036654">
    <property type="entry name" value="DNA_pol_III_psi_sf"/>
</dbReference>
<gene>
    <name evidence="1" type="ORF">HC757_18595</name>
</gene>
<dbReference type="Gene3D" id="3.40.50.10220">
    <property type="entry name" value="DNA polymerase III, psi subunit"/>
    <property type="match status" value="1"/>
</dbReference>
<proteinExistence type="predicted"/>
<comment type="caution">
    <text evidence="1">The sequence shown here is derived from an EMBL/GenBank/DDBJ whole genome shotgun (WGS) entry which is preliminary data.</text>
</comment>
<dbReference type="GO" id="GO:0006260">
    <property type="term" value="P:DNA replication"/>
    <property type="evidence" value="ECO:0007669"/>
    <property type="project" value="InterPro"/>
</dbReference>
<evidence type="ECO:0000313" key="2">
    <source>
        <dbReference type="Proteomes" id="UP000737113"/>
    </source>
</evidence>
<dbReference type="Proteomes" id="UP000737113">
    <property type="component" value="Unassembled WGS sequence"/>
</dbReference>
<sequence>MKKSAYLDAMGISRWQQPAVRRKPFAVAHNQDIELADHPLVKSVLSLLGIESDDCHFDERVPGDAILVWDLRRPAVLPRKAWLVSEPLEVLLSSANAKRALWQQIAARLDSKQTGSKI</sequence>
<dbReference type="GO" id="GO:0003887">
    <property type="term" value="F:DNA-directed DNA polymerase activity"/>
    <property type="evidence" value="ECO:0007669"/>
    <property type="project" value="InterPro"/>
</dbReference>
<dbReference type="AlphaFoldDB" id="A0A972JLE8"/>
<protein>
    <submittedName>
        <fullName evidence="1">DNA polymerase III subunit psi</fullName>
    </submittedName>
</protein>
<organism evidence="1 2">
    <name type="scientific">Shewanella salipaludis</name>
    <dbReference type="NCBI Taxonomy" id="2723052"/>
    <lineage>
        <taxon>Bacteria</taxon>
        <taxon>Pseudomonadati</taxon>
        <taxon>Pseudomonadota</taxon>
        <taxon>Gammaproteobacteria</taxon>
        <taxon>Alteromonadales</taxon>
        <taxon>Shewanellaceae</taxon>
        <taxon>Shewanella</taxon>
    </lineage>
</organism>
<reference evidence="1" key="1">
    <citation type="submission" date="2020-04" db="EMBL/GenBank/DDBJ databases">
        <title>Description of Shewanella salipaludis sp. nov., isolated from a salt marsh.</title>
        <authorList>
            <person name="Park S."/>
            <person name="Yoon J.-H."/>
        </authorList>
    </citation>
    <scope>NUCLEOTIDE SEQUENCE</scope>
    <source>
        <strain evidence="1">SHSM-M6</strain>
    </source>
</reference>
<name>A0A972JLE8_9GAMM</name>